<feature type="region of interest" description="Disordered" evidence="1">
    <location>
        <begin position="1"/>
        <end position="34"/>
    </location>
</feature>
<evidence type="ECO:0000313" key="2">
    <source>
        <dbReference type="EMBL" id="KAJ1135334.1"/>
    </source>
</evidence>
<keyword evidence="3" id="KW-1185">Reference proteome</keyword>
<dbReference type="EMBL" id="JANPWB010000010">
    <property type="protein sequence ID" value="KAJ1135334.1"/>
    <property type="molecule type" value="Genomic_DNA"/>
</dbReference>
<dbReference type="AlphaFoldDB" id="A0AAV7Q809"/>
<name>A0AAV7Q809_PLEWA</name>
<comment type="caution">
    <text evidence="2">The sequence shown here is derived from an EMBL/GenBank/DDBJ whole genome shotgun (WGS) entry which is preliminary data.</text>
</comment>
<feature type="compositionally biased region" description="Basic residues" evidence="1">
    <location>
        <begin position="14"/>
        <end position="23"/>
    </location>
</feature>
<sequence>MRSGQPGGIDVRRNRGGRRRMKVRPGVGPPAVPDLEQRIQERRSAVQQALALSGAVRCSSTGSPGSVSSDGESSVVTWPDKKLKVTSRFLDLGLVVAKHLITRKWQVPEPPTYEAWAHSISFWASAEYTVLRHEDTLALRKYPLETQWKLMLADLSTPLARKSDRL</sequence>
<accession>A0AAV7Q809</accession>
<organism evidence="2 3">
    <name type="scientific">Pleurodeles waltl</name>
    <name type="common">Iberian ribbed newt</name>
    <dbReference type="NCBI Taxonomy" id="8319"/>
    <lineage>
        <taxon>Eukaryota</taxon>
        <taxon>Metazoa</taxon>
        <taxon>Chordata</taxon>
        <taxon>Craniata</taxon>
        <taxon>Vertebrata</taxon>
        <taxon>Euteleostomi</taxon>
        <taxon>Amphibia</taxon>
        <taxon>Batrachia</taxon>
        <taxon>Caudata</taxon>
        <taxon>Salamandroidea</taxon>
        <taxon>Salamandridae</taxon>
        <taxon>Pleurodelinae</taxon>
        <taxon>Pleurodeles</taxon>
    </lineage>
</organism>
<reference evidence="2" key="1">
    <citation type="journal article" date="2022" name="bioRxiv">
        <title>Sequencing and chromosome-scale assembly of the giantPleurodeles waltlgenome.</title>
        <authorList>
            <person name="Brown T."/>
            <person name="Elewa A."/>
            <person name="Iarovenko S."/>
            <person name="Subramanian E."/>
            <person name="Araus A.J."/>
            <person name="Petzold A."/>
            <person name="Susuki M."/>
            <person name="Suzuki K.-i.T."/>
            <person name="Hayashi T."/>
            <person name="Toyoda A."/>
            <person name="Oliveira C."/>
            <person name="Osipova E."/>
            <person name="Leigh N.D."/>
            <person name="Simon A."/>
            <person name="Yun M.H."/>
        </authorList>
    </citation>
    <scope>NUCLEOTIDE SEQUENCE</scope>
    <source>
        <strain evidence="2">20211129_DDA</strain>
        <tissue evidence="2">Liver</tissue>
    </source>
</reference>
<evidence type="ECO:0000313" key="3">
    <source>
        <dbReference type="Proteomes" id="UP001066276"/>
    </source>
</evidence>
<protein>
    <submittedName>
        <fullName evidence="2">Uncharacterized protein</fullName>
    </submittedName>
</protein>
<dbReference type="Proteomes" id="UP001066276">
    <property type="component" value="Chromosome 6"/>
</dbReference>
<proteinExistence type="predicted"/>
<gene>
    <name evidence="2" type="ORF">NDU88_001774</name>
</gene>
<evidence type="ECO:0000256" key="1">
    <source>
        <dbReference type="SAM" id="MobiDB-lite"/>
    </source>
</evidence>